<protein>
    <recommendedName>
        <fullName evidence="4">HEAT repeat domain-containing protein</fullName>
    </recommendedName>
</protein>
<dbReference type="RefSeq" id="WP_227564867.1">
    <property type="nucleotide sequence ID" value="NZ_CP101989.1"/>
</dbReference>
<evidence type="ECO:0000313" key="2">
    <source>
        <dbReference type="EMBL" id="UUI65570.1"/>
    </source>
</evidence>
<keyword evidence="3" id="KW-1185">Reference proteome</keyword>
<dbReference type="Proteomes" id="UP001317322">
    <property type="component" value="Chromosome"/>
</dbReference>
<feature type="compositionally biased region" description="Low complexity" evidence="1">
    <location>
        <begin position="136"/>
        <end position="151"/>
    </location>
</feature>
<evidence type="ECO:0008006" key="4">
    <source>
        <dbReference type="Google" id="ProtNLM"/>
    </source>
</evidence>
<accession>A0ABY5K5E4</accession>
<feature type="region of interest" description="Disordered" evidence="1">
    <location>
        <begin position="129"/>
        <end position="151"/>
    </location>
</feature>
<evidence type="ECO:0000313" key="3">
    <source>
        <dbReference type="Proteomes" id="UP001317322"/>
    </source>
</evidence>
<reference evidence="2 3" key="1">
    <citation type="submission" date="2022-07" db="EMBL/GenBank/DDBJ databases">
        <title>Novel species in genus cellulomonas.</title>
        <authorList>
            <person name="Ye L."/>
        </authorList>
    </citation>
    <scope>NUCLEOTIDE SEQUENCE [LARGE SCALE GENOMIC DNA]</scope>
    <source>
        <strain evidence="3">zg-Y908</strain>
    </source>
</reference>
<organism evidence="2 3">
    <name type="scientific">Cellulomonas wangsupingiae</name>
    <dbReference type="NCBI Taxonomy" id="2968085"/>
    <lineage>
        <taxon>Bacteria</taxon>
        <taxon>Bacillati</taxon>
        <taxon>Actinomycetota</taxon>
        <taxon>Actinomycetes</taxon>
        <taxon>Micrococcales</taxon>
        <taxon>Cellulomonadaceae</taxon>
        <taxon>Cellulomonas</taxon>
    </lineage>
</organism>
<proteinExistence type="predicted"/>
<gene>
    <name evidence="2" type="ORF">NP075_02185</name>
</gene>
<name>A0ABY5K5E4_9CELL</name>
<dbReference type="EMBL" id="CP101989">
    <property type="protein sequence ID" value="UUI65570.1"/>
    <property type="molecule type" value="Genomic_DNA"/>
</dbReference>
<evidence type="ECO:0000256" key="1">
    <source>
        <dbReference type="SAM" id="MobiDB-lite"/>
    </source>
</evidence>
<sequence length="151" mass="16495">MLLAKGRAHPDTVEGIVGFLEKTAWCMDDWIQWGSPAWMLPLGVDALAEGYPAVRTLVERSSPGDAYLYARPLGAIALLPPLADRREEAAALIRTAMDRSTEPRHEFVDVLTDLGADVRVLLAGRASRRSPRRRAASSGTTRSAWRTAGAR</sequence>